<feature type="transmembrane region" description="Helical" evidence="1">
    <location>
        <begin position="41"/>
        <end position="59"/>
    </location>
</feature>
<dbReference type="GO" id="GO:0015666">
    <property type="term" value="F:restriction endodeoxyribonuclease activity"/>
    <property type="evidence" value="ECO:0007669"/>
    <property type="project" value="TreeGrafter"/>
</dbReference>
<dbReference type="SUPFAM" id="SSF52980">
    <property type="entry name" value="Restriction endonuclease-like"/>
    <property type="match status" value="1"/>
</dbReference>
<dbReference type="Gene3D" id="3.40.1350.10">
    <property type="match status" value="1"/>
</dbReference>
<dbReference type="GO" id="GO:0009307">
    <property type="term" value="P:DNA restriction-modification system"/>
    <property type="evidence" value="ECO:0007669"/>
    <property type="project" value="InterPro"/>
</dbReference>
<dbReference type="PANTHER" id="PTHR30015">
    <property type="entry name" value="MRR RESTRICTION SYSTEM PROTEIN"/>
    <property type="match status" value="1"/>
</dbReference>
<feature type="transmembrane region" description="Helical" evidence="1">
    <location>
        <begin position="16"/>
        <end position="35"/>
    </location>
</feature>
<dbReference type="InterPro" id="IPR011856">
    <property type="entry name" value="tRNA_endonuc-like_dom_sf"/>
</dbReference>
<gene>
    <name evidence="3" type="ORF">AWC17_10040</name>
</gene>
<dbReference type="Proteomes" id="UP000193781">
    <property type="component" value="Unassembled WGS sequence"/>
</dbReference>
<dbReference type="Pfam" id="PF04471">
    <property type="entry name" value="Mrr_cat"/>
    <property type="match status" value="1"/>
</dbReference>
<evidence type="ECO:0000259" key="2">
    <source>
        <dbReference type="Pfam" id="PF04471"/>
    </source>
</evidence>
<evidence type="ECO:0000313" key="3">
    <source>
        <dbReference type="EMBL" id="ORW18580.1"/>
    </source>
</evidence>
<reference evidence="3 4" key="1">
    <citation type="submission" date="2016-01" db="EMBL/GenBank/DDBJ databases">
        <title>The new phylogeny of the genus Mycobacterium.</title>
        <authorList>
            <person name="Tarcisio F."/>
            <person name="Conor M."/>
            <person name="Antonella G."/>
            <person name="Elisabetta G."/>
            <person name="Giulia F.S."/>
            <person name="Sara T."/>
            <person name="Anna F."/>
            <person name="Clotilde B."/>
            <person name="Roberto B."/>
            <person name="Veronica D.S."/>
            <person name="Fabio R."/>
            <person name="Monica P."/>
            <person name="Olivier J."/>
            <person name="Enrico T."/>
            <person name="Nicola S."/>
        </authorList>
    </citation>
    <scope>NUCLEOTIDE SEQUENCE [LARGE SCALE GENOMIC DNA]</scope>
    <source>
        <strain evidence="3 4">DSM 44803</strain>
    </source>
</reference>
<organism evidence="3 4">
    <name type="scientific">Mycobacterium nebraskense</name>
    <dbReference type="NCBI Taxonomy" id="244292"/>
    <lineage>
        <taxon>Bacteria</taxon>
        <taxon>Bacillati</taxon>
        <taxon>Actinomycetota</taxon>
        <taxon>Actinomycetes</taxon>
        <taxon>Mycobacteriales</taxon>
        <taxon>Mycobacteriaceae</taxon>
        <taxon>Mycobacterium</taxon>
    </lineage>
</organism>
<sequence>MRLEAEFVVADPYHRGVLKALVVIPLACGLFVGVVEHSPGMGFAAFYVMLLLEVLVGWSTKRQWPRAGRADATMRAIDGMDGVEFEGYVATRLRRAGWRVKFTPTVGDYGVDLIADKDGHSVAVQCKRYGKSVGVAAVQQVVSGARHHGCARSIVVSNREFTRAAKQLAHTHGCQLIGRKVLQAWVPPPAQAAETPAGRKSAQRVSE</sequence>
<keyword evidence="1" id="KW-1133">Transmembrane helix</keyword>
<name>A0A1X1Z5R2_9MYCO</name>
<feature type="domain" description="Restriction endonuclease type IV Mrr" evidence="2">
    <location>
        <begin position="77"/>
        <end position="185"/>
    </location>
</feature>
<keyword evidence="1" id="KW-0812">Transmembrane</keyword>
<keyword evidence="1" id="KW-0472">Membrane</keyword>
<protein>
    <recommendedName>
        <fullName evidence="2">Restriction endonuclease type IV Mrr domain-containing protein</fullName>
    </recommendedName>
</protein>
<dbReference type="AlphaFoldDB" id="A0A1X1Z5R2"/>
<proteinExistence type="predicted"/>
<evidence type="ECO:0000313" key="4">
    <source>
        <dbReference type="Proteomes" id="UP000193781"/>
    </source>
</evidence>
<dbReference type="EMBL" id="LQPH01000144">
    <property type="protein sequence ID" value="ORW18580.1"/>
    <property type="molecule type" value="Genomic_DNA"/>
</dbReference>
<accession>A0A1X1Z5R2</accession>
<dbReference type="InterPro" id="IPR011335">
    <property type="entry name" value="Restrct_endonuc-II-like"/>
</dbReference>
<dbReference type="GO" id="GO:0003677">
    <property type="term" value="F:DNA binding"/>
    <property type="evidence" value="ECO:0007669"/>
    <property type="project" value="InterPro"/>
</dbReference>
<dbReference type="RefSeq" id="WP_046186928.1">
    <property type="nucleotide sequence ID" value="NZ_LASX01000476.1"/>
</dbReference>
<dbReference type="InterPro" id="IPR052906">
    <property type="entry name" value="Type_IV_Methyl-Rstrct_Enzyme"/>
</dbReference>
<dbReference type="InterPro" id="IPR007560">
    <property type="entry name" value="Restrct_endonuc_IV_Mrr"/>
</dbReference>
<keyword evidence="4" id="KW-1185">Reference proteome</keyword>
<dbReference type="PANTHER" id="PTHR30015:SF6">
    <property type="entry name" value="SLL1429 PROTEIN"/>
    <property type="match status" value="1"/>
</dbReference>
<evidence type="ECO:0000256" key="1">
    <source>
        <dbReference type="SAM" id="Phobius"/>
    </source>
</evidence>
<comment type="caution">
    <text evidence="3">The sequence shown here is derived from an EMBL/GenBank/DDBJ whole genome shotgun (WGS) entry which is preliminary data.</text>
</comment>